<dbReference type="GO" id="GO:0016787">
    <property type="term" value="F:hydrolase activity"/>
    <property type="evidence" value="ECO:0007669"/>
    <property type="project" value="UniProtKB-KW"/>
</dbReference>
<evidence type="ECO:0000313" key="4">
    <source>
        <dbReference type="EMBL" id="QEA16661.1"/>
    </source>
</evidence>
<dbReference type="OrthoDB" id="7403919at2"/>
<dbReference type="Pfam" id="PF10150">
    <property type="entry name" value="RNase_E_G"/>
    <property type="match status" value="1"/>
</dbReference>
<keyword evidence="5" id="KW-1185">Reference proteome</keyword>
<dbReference type="KEGG" id="ngf:FRF71_11250"/>
<evidence type="ECO:0000256" key="2">
    <source>
        <dbReference type="ARBA" id="ARBA00022884"/>
    </source>
</evidence>
<evidence type="ECO:0000259" key="3">
    <source>
        <dbReference type="Pfam" id="PF10150"/>
    </source>
</evidence>
<protein>
    <submittedName>
        <fullName evidence="4">Ribonuclease</fullName>
    </submittedName>
</protein>
<dbReference type="InterPro" id="IPR019307">
    <property type="entry name" value="RNA-bd_AU-1/RNase_E/G"/>
</dbReference>
<gene>
    <name evidence="4" type="ORF">FRF71_11250</name>
</gene>
<dbReference type="Proteomes" id="UP000321172">
    <property type="component" value="Chromosome"/>
</dbReference>
<reference evidence="4 5" key="1">
    <citation type="journal article" date="2013" name="J. Microbiol. Biotechnol.">
        <title>Novosphingobium ginsenosidimutans sp. nov., with the ability to convert ginsenoside.</title>
        <authorList>
            <person name="Kim J.K."/>
            <person name="He D."/>
            <person name="Liu Q.M."/>
            <person name="Park H.Y."/>
            <person name="Jung M.S."/>
            <person name="Yoon M.H."/>
            <person name="Kim S.C."/>
            <person name="Im W.T."/>
        </authorList>
    </citation>
    <scope>NUCLEOTIDE SEQUENCE [LARGE SCALE GENOMIC DNA]</scope>
    <source>
        <strain evidence="4 5">FW-6</strain>
    </source>
</reference>
<dbReference type="GO" id="GO:0003723">
    <property type="term" value="F:RNA binding"/>
    <property type="evidence" value="ECO:0007669"/>
    <property type="project" value="UniProtKB-KW"/>
</dbReference>
<accession>A0A5B8S568</accession>
<evidence type="ECO:0000256" key="1">
    <source>
        <dbReference type="ARBA" id="ARBA00022801"/>
    </source>
</evidence>
<organism evidence="4 5">
    <name type="scientific">Novosphingobium ginsenosidimutans</name>
    <dbReference type="NCBI Taxonomy" id="1176536"/>
    <lineage>
        <taxon>Bacteria</taxon>
        <taxon>Pseudomonadati</taxon>
        <taxon>Pseudomonadota</taxon>
        <taxon>Alphaproteobacteria</taxon>
        <taxon>Sphingomonadales</taxon>
        <taxon>Sphingomonadaceae</taxon>
        <taxon>Novosphingobium</taxon>
    </lineage>
</organism>
<proteinExistence type="predicted"/>
<keyword evidence="2" id="KW-0694">RNA-binding</keyword>
<evidence type="ECO:0000313" key="5">
    <source>
        <dbReference type="Proteomes" id="UP000321172"/>
    </source>
</evidence>
<dbReference type="AlphaFoldDB" id="A0A5B8S568"/>
<keyword evidence="1" id="KW-0378">Hydrolase</keyword>
<feature type="domain" description="RNA-binding protein AU-1/Ribonuclease E/G" evidence="3">
    <location>
        <begin position="140"/>
        <end position="229"/>
    </location>
</feature>
<name>A0A5B8S568_9SPHN</name>
<sequence length="316" mass="33440">MAEWQVEHGIGETRAILVDGGEVLAARLDWPGGLAAGLVEDAVLITRAAGSRRGTARFANGEEALVDQLPQDACEGAPIRLKILRSAMAEAGRLKRAQARPTKDAPCLALGPAGRVVGSFSEGLWEDAWTDAWHGQIAFAGGTLTVTPTPAMTVIDVDGDLPARALALAAVPQLASAIRRLDLAGSIAIDFPTLSDKADRHAVDVALAAALSGWPHERTAMSGFGLVQLVARLERPSLLHRLATNRAGAAARMLLRRAELVREPGHVVLLTAHPAVRAAMNGDWLDQLTRRTGRTIRWQDDASLALDGGFAQALQA</sequence>
<dbReference type="EMBL" id="CP042345">
    <property type="protein sequence ID" value="QEA16661.1"/>
    <property type="molecule type" value="Genomic_DNA"/>
</dbReference>
<dbReference type="RefSeq" id="WP_147090740.1">
    <property type="nucleotide sequence ID" value="NZ_BAABJD010000005.1"/>
</dbReference>